<dbReference type="AlphaFoldDB" id="A0AAE0XUN9"/>
<name>A0AAE0XUN9_9GAST</name>
<protein>
    <submittedName>
        <fullName evidence="1">Uncharacterized protein</fullName>
    </submittedName>
</protein>
<gene>
    <name evidence="1" type="ORF">RRG08_005989</name>
</gene>
<organism evidence="1 2">
    <name type="scientific">Elysia crispata</name>
    <name type="common">lettuce slug</name>
    <dbReference type="NCBI Taxonomy" id="231223"/>
    <lineage>
        <taxon>Eukaryota</taxon>
        <taxon>Metazoa</taxon>
        <taxon>Spiralia</taxon>
        <taxon>Lophotrochozoa</taxon>
        <taxon>Mollusca</taxon>
        <taxon>Gastropoda</taxon>
        <taxon>Heterobranchia</taxon>
        <taxon>Euthyneura</taxon>
        <taxon>Panpulmonata</taxon>
        <taxon>Sacoglossa</taxon>
        <taxon>Placobranchoidea</taxon>
        <taxon>Plakobranchidae</taxon>
        <taxon>Elysia</taxon>
    </lineage>
</organism>
<proteinExistence type="predicted"/>
<evidence type="ECO:0000313" key="2">
    <source>
        <dbReference type="Proteomes" id="UP001283361"/>
    </source>
</evidence>
<dbReference type="Proteomes" id="UP001283361">
    <property type="component" value="Unassembled WGS sequence"/>
</dbReference>
<reference evidence="1" key="1">
    <citation type="journal article" date="2023" name="G3 (Bethesda)">
        <title>A reference genome for the long-term kleptoplast-retaining sea slug Elysia crispata morphotype clarki.</title>
        <authorList>
            <person name="Eastman K.E."/>
            <person name="Pendleton A.L."/>
            <person name="Shaikh M.A."/>
            <person name="Suttiyut T."/>
            <person name="Ogas R."/>
            <person name="Tomko P."/>
            <person name="Gavelis G."/>
            <person name="Widhalm J.R."/>
            <person name="Wisecaver J.H."/>
        </authorList>
    </citation>
    <scope>NUCLEOTIDE SEQUENCE</scope>
    <source>
        <strain evidence="1">ECLA1</strain>
    </source>
</reference>
<keyword evidence="2" id="KW-1185">Reference proteome</keyword>
<sequence>MSASTDSFQFFFSAYSSNVSRLVDESSLPLPLRLIELSLSLNSSHFQVMSSMKDIRMKVLPEAAIAVPIHWERCWDCVDRLWPHLAVVLVVPGWAHLERVLTTPGDHLWDVTIQTVPYTYITEGSRVLLNVTITDRTPAISIPPARAGTDDPSGPSLLERVPTTLVDHLWDVTIKTVPYTCITEGSRVIVNVTITGRTPPALSIPPARAAAEVGWAYATQGVDRTSRLGIIPVRDVLDKDTPFISDSKKQLIPVFQLHAVYKSCLATQ</sequence>
<comment type="caution">
    <text evidence="1">The sequence shown here is derived from an EMBL/GenBank/DDBJ whole genome shotgun (WGS) entry which is preliminary data.</text>
</comment>
<evidence type="ECO:0000313" key="1">
    <source>
        <dbReference type="EMBL" id="KAK3713552.1"/>
    </source>
</evidence>
<dbReference type="EMBL" id="JAWDGP010007559">
    <property type="protein sequence ID" value="KAK3713552.1"/>
    <property type="molecule type" value="Genomic_DNA"/>
</dbReference>
<accession>A0AAE0XUN9</accession>